<keyword evidence="2" id="KW-0540">Nuclease</keyword>
<gene>
    <name evidence="2" type="ORF">KOLFYP65_03885</name>
</gene>
<keyword evidence="2" id="KW-0378">Hydrolase</keyword>
<evidence type="ECO:0000259" key="1">
    <source>
        <dbReference type="Pfam" id="PF01844"/>
    </source>
</evidence>
<feature type="domain" description="HNH" evidence="1">
    <location>
        <begin position="208"/>
        <end position="263"/>
    </location>
</feature>
<dbReference type="GO" id="GO:0003676">
    <property type="term" value="F:nucleic acid binding"/>
    <property type="evidence" value="ECO:0007669"/>
    <property type="project" value="InterPro"/>
</dbReference>
<organism evidence="2">
    <name type="scientific">Klebsiella oxytoca</name>
    <dbReference type="NCBI Taxonomy" id="571"/>
    <lineage>
        <taxon>Bacteria</taxon>
        <taxon>Pseudomonadati</taxon>
        <taxon>Pseudomonadota</taxon>
        <taxon>Gammaproteobacteria</taxon>
        <taxon>Enterobacterales</taxon>
        <taxon>Enterobacteriaceae</taxon>
        <taxon>Klebsiella/Raoultella group</taxon>
        <taxon>Klebsiella</taxon>
    </lineage>
</organism>
<accession>A0A6N3E8N1</accession>
<keyword evidence="2" id="KW-0255">Endonuclease</keyword>
<reference evidence="2" key="1">
    <citation type="submission" date="2019-11" db="EMBL/GenBank/DDBJ databases">
        <authorList>
            <person name="Feng L."/>
        </authorList>
    </citation>
    <scope>NUCLEOTIDE SEQUENCE</scope>
    <source>
        <strain evidence="2">KOxytocaLFYP65</strain>
    </source>
</reference>
<dbReference type="Pfam" id="PF01844">
    <property type="entry name" value="HNH"/>
    <property type="match status" value="1"/>
</dbReference>
<dbReference type="Gene3D" id="3.10.590.10">
    <property type="entry name" value="ph1033 like domains"/>
    <property type="match status" value="1"/>
</dbReference>
<dbReference type="EMBL" id="CACRTM010000026">
    <property type="protein sequence ID" value="VYU38056.1"/>
    <property type="molecule type" value="Genomic_DNA"/>
</dbReference>
<dbReference type="RefSeq" id="WP_142476017.1">
    <property type="nucleotide sequence ID" value="NZ_CABGLK010000022.1"/>
</dbReference>
<dbReference type="InterPro" id="IPR002711">
    <property type="entry name" value="HNH"/>
</dbReference>
<dbReference type="AlphaFoldDB" id="A0A6N3E8N1"/>
<evidence type="ECO:0000313" key="2">
    <source>
        <dbReference type="EMBL" id="VYU38056.1"/>
    </source>
</evidence>
<protein>
    <submittedName>
        <fullName evidence="2">HNH endonuclease</fullName>
    </submittedName>
</protein>
<dbReference type="GO" id="GO:0008270">
    <property type="term" value="F:zinc ion binding"/>
    <property type="evidence" value="ECO:0007669"/>
    <property type="project" value="InterPro"/>
</dbReference>
<proteinExistence type="predicted"/>
<dbReference type="GO" id="GO:0004519">
    <property type="term" value="F:endonuclease activity"/>
    <property type="evidence" value="ECO:0007669"/>
    <property type="project" value="UniProtKB-KW"/>
</dbReference>
<sequence length="286" mass="32583">MIWVIYVSDKPHSKKNFVIGLEQKVWGVKESKKETIEKVSEGDLVAFVYAISWLKAEGPPPKGFSRVSKDDLENFRGVVQSITLAKVSKSYYSSEEKVWPDDDYPHRFSFDNVSTFGKNIFFGTEFFNADFVEAVRYSACTQGSVTQASSIHIVTDITVVSGEDDDEDTVIGSEGRPILRLHLSRERAPALVKKKKQSVLDKTGKLECEICSVDFREIYGELGRGFAECHHKNPLSLREDNQETKLEDLAIVCANCHRMLHRRRPWLTVDVLKNIYENQRTDSNPK</sequence>
<name>A0A6N3E8N1_KLEOX</name>